<keyword evidence="2" id="KW-0540">Nuclease</keyword>
<reference evidence="2" key="1">
    <citation type="submission" date="2021-04" db="EMBL/GenBank/DDBJ databases">
        <authorList>
            <person name="Pira H."/>
            <person name="Risdian C."/>
            <person name="Wink J."/>
        </authorList>
    </citation>
    <scope>NUCLEOTIDE SEQUENCE</scope>
    <source>
        <strain evidence="2">WH158</strain>
    </source>
</reference>
<dbReference type="InterPro" id="IPR026336">
    <property type="entry name" value="PdeM-like"/>
</dbReference>
<name>A0A9X1JL58_9SPHN</name>
<dbReference type="AlphaFoldDB" id="A0A9X1JL58"/>
<evidence type="ECO:0000313" key="2">
    <source>
        <dbReference type="EMBL" id="MBV7257979.1"/>
    </source>
</evidence>
<dbReference type="PANTHER" id="PTHR39323">
    <property type="entry name" value="BLR1149 PROTEIN"/>
    <property type="match status" value="1"/>
</dbReference>
<dbReference type="PANTHER" id="PTHR39323:SF1">
    <property type="entry name" value="BLR1149 PROTEIN"/>
    <property type="match status" value="1"/>
</dbReference>
<sequence>MVPVSFPVNFGAPLDFAGEELVLMKSNALYWPRERALLVADLHLEKGSWYAKQGQMLPPYDSRETLERVADSVKATGARRVITLGDNFHDSEGTSRLDPYAAGMLESLTRALDWVWITGNHDEEMHRSFGATLVDEMEIGGITLRHEAKRGETRAELSGHYHPKMRVKVRDRHIARPCGVVSRSPQSEDRMILPAFGAYTGGMDAGSPEILKALGPASQIDAVLPAKGKLVTFPLYRAAA</sequence>
<dbReference type="GO" id="GO:0016787">
    <property type="term" value="F:hydrolase activity"/>
    <property type="evidence" value="ECO:0007669"/>
    <property type="project" value="UniProtKB-KW"/>
</dbReference>
<dbReference type="InterPro" id="IPR024173">
    <property type="entry name" value="Pesterase_MJ0037-like"/>
</dbReference>
<dbReference type="NCBIfam" id="TIGR04123">
    <property type="entry name" value="P_estr_lig_assc"/>
    <property type="match status" value="1"/>
</dbReference>
<gene>
    <name evidence="2" type="primary">pdeM</name>
    <name evidence="2" type="ORF">KCG46_00145</name>
</gene>
<dbReference type="RefSeq" id="WP_218405199.1">
    <property type="nucleotide sequence ID" value="NZ_JAGSPC010000001.1"/>
</dbReference>
<evidence type="ECO:0000313" key="3">
    <source>
        <dbReference type="Proteomes" id="UP001138681"/>
    </source>
</evidence>
<accession>A0A9X1JL58</accession>
<protein>
    <submittedName>
        <fullName evidence="2">Ligase-associated DNA damage response endonuclease PdeM</fullName>
        <ecNumber evidence="2">3.1.-.-</ecNumber>
    </submittedName>
</protein>
<keyword evidence="2" id="KW-0255">Endonuclease</keyword>
<keyword evidence="2" id="KW-0378">Hydrolase</keyword>
<feature type="domain" description="Calcineurin-like phosphoesterase" evidence="1">
    <location>
        <begin position="36"/>
        <end position="127"/>
    </location>
</feature>
<organism evidence="2 3">
    <name type="scientific">Erythrobacter crassostreae</name>
    <dbReference type="NCBI Taxonomy" id="2828328"/>
    <lineage>
        <taxon>Bacteria</taxon>
        <taxon>Pseudomonadati</taxon>
        <taxon>Pseudomonadota</taxon>
        <taxon>Alphaproteobacteria</taxon>
        <taxon>Sphingomonadales</taxon>
        <taxon>Erythrobacteraceae</taxon>
        <taxon>Erythrobacter/Porphyrobacter group</taxon>
        <taxon>Erythrobacter</taxon>
    </lineage>
</organism>
<dbReference type="InterPro" id="IPR004843">
    <property type="entry name" value="Calcineurin-like_PHP"/>
</dbReference>
<dbReference type="PIRSF" id="PIRSF000887">
    <property type="entry name" value="Pesterase_MJ0037"/>
    <property type="match status" value="1"/>
</dbReference>
<dbReference type="Proteomes" id="UP001138681">
    <property type="component" value="Unassembled WGS sequence"/>
</dbReference>
<keyword evidence="2" id="KW-0436">Ligase</keyword>
<dbReference type="GO" id="GO:0016874">
    <property type="term" value="F:ligase activity"/>
    <property type="evidence" value="ECO:0007669"/>
    <property type="project" value="UniProtKB-KW"/>
</dbReference>
<dbReference type="Pfam" id="PF00149">
    <property type="entry name" value="Metallophos"/>
    <property type="match status" value="1"/>
</dbReference>
<keyword evidence="3" id="KW-1185">Reference proteome</keyword>
<dbReference type="GO" id="GO:0004519">
    <property type="term" value="F:endonuclease activity"/>
    <property type="evidence" value="ECO:0007669"/>
    <property type="project" value="UniProtKB-KW"/>
</dbReference>
<comment type="caution">
    <text evidence="2">The sequence shown here is derived from an EMBL/GenBank/DDBJ whole genome shotgun (WGS) entry which is preliminary data.</text>
</comment>
<dbReference type="EC" id="3.1.-.-" evidence="2"/>
<proteinExistence type="predicted"/>
<evidence type="ECO:0000259" key="1">
    <source>
        <dbReference type="Pfam" id="PF00149"/>
    </source>
</evidence>
<dbReference type="EMBL" id="JAGSPC010000001">
    <property type="protein sequence ID" value="MBV7257979.1"/>
    <property type="molecule type" value="Genomic_DNA"/>
</dbReference>